<feature type="compositionally biased region" description="Polar residues" evidence="1">
    <location>
        <begin position="105"/>
        <end position="114"/>
    </location>
</feature>
<sequence length="131" mass="14236">AQIVEMESAEGTFGAQVKFTFSIIGGDYAEHTLLGWCSAKFSPRSKLYQWSKAAFNAAIPAEYNFSSADLMDRLVTITVVTQTNDETGAEYNKITDVRPYRGQAANESGGVTQQAPPPPLSPPVNDNDIPF</sequence>
<dbReference type="AlphaFoldDB" id="X0VN75"/>
<feature type="non-terminal residue" evidence="2">
    <location>
        <position position="1"/>
    </location>
</feature>
<protein>
    <submittedName>
        <fullName evidence="2">Uncharacterized protein</fullName>
    </submittedName>
</protein>
<comment type="caution">
    <text evidence="2">The sequence shown here is derived from an EMBL/GenBank/DDBJ whole genome shotgun (WGS) entry which is preliminary data.</text>
</comment>
<organism evidence="2">
    <name type="scientific">marine sediment metagenome</name>
    <dbReference type="NCBI Taxonomy" id="412755"/>
    <lineage>
        <taxon>unclassified sequences</taxon>
        <taxon>metagenomes</taxon>
        <taxon>ecological metagenomes</taxon>
    </lineage>
</organism>
<dbReference type="EMBL" id="BARS01039519">
    <property type="protein sequence ID" value="GAG19844.1"/>
    <property type="molecule type" value="Genomic_DNA"/>
</dbReference>
<name>X0VN75_9ZZZZ</name>
<proteinExistence type="predicted"/>
<feature type="region of interest" description="Disordered" evidence="1">
    <location>
        <begin position="98"/>
        <end position="131"/>
    </location>
</feature>
<evidence type="ECO:0000313" key="2">
    <source>
        <dbReference type="EMBL" id="GAG19844.1"/>
    </source>
</evidence>
<reference evidence="2" key="1">
    <citation type="journal article" date="2014" name="Front. Microbiol.">
        <title>High frequency of phylogenetically diverse reductive dehalogenase-homologous genes in deep subseafloor sedimentary metagenomes.</title>
        <authorList>
            <person name="Kawai M."/>
            <person name="Futagami T."/>
            <person name="Toyoda A."/>
            <person name="Takaki Y."/>
            <person name="Nishi S."/>
            <person name="Hori S."/>
            <person name="Arai W."/>
            <person name="Tsubouchi T."/>
            <person name="Morono Y."/>
            <person name="Uchiyama I."/>
            <person name="Ito T."/>
            <person name="Fujiyama A."/>
            <person name="Inagaki F."/>
            <person name="Takami H."/>
        </authorList>
    </citation>
    <scope>NUCLEOTIDE SEQUENCE</scope>
    <source>
        <strain evidence="2">Expedition CK06-06</strain>
    </source>
</reference>
<accession>X0VN75</accession>
<gene>
    <name evidence="2" type="ORF">S01H1_60337</name>
</gene>
<evidence type="ECO:0000256" key="1">
    <source>
        <dbReference type="SAM" id="MobiDB-lite"/>
    </source>
</evidence>